<accession>A0ABR0HZT8</accession>
<organism evidence="2 3">
    <name type="scientific">Podospora pseudopauciseta</name>
    <dbReference type="NCBI Taxonomy" id="2093780"/>
    <lineage>
        <taxon>Eukaryota</taxon>
        <taxon>Fungi</taxon>
        <taxon>Dikarya</taxon>
        <taxon>Ascomycota</taxon>
        <taxon>Pezizomycotina</taxon>
        <taxon>Sordariomycetes</taxon>
        <taxon>Sordariomycetidae</taxon>
        <taxon>Sordariales</taxon>
        <taxon>Podosporaceae</taxon>
        <taxon>Podospora</taxon>
    </lineage>
</organism>
<proteinExistence type="predicted"/>
<dbReference type="EMBL" id="JAFFHB010000001">
    <property type="protein sequence ID" value="KAK4673404.1"/>
    <property type="molecule type" value="Genomic_DNA"/>
</dbReference>
<feature type="compositionally biased region" description="Basic and acidic residues" evidence="1">
    <location>
        <begin position="147"/>
        <end position="158"/>
    </location>
</feature>
<dbReference type="Proteomes" id="UP001326199">
    <property type="component" value="Unassembled WGS sequence"/>
</dbReference>
<keyword evidence="3" id="KW-1185">Reference proteome</keyword>
<reference evidence="2 3" key="1">
    <citation type="journal article" date="2023" name="bioRxiv">
        <title>High-quality genome assemblies of four members of thePodospora anserinaspecies complex.</title>
        <authorList>
            <person name="Ament-Velasquez S.L."/>
            <person name="Vogan A.A."/>
            <person name="Wallerman O."/>
            <person name="Hartmann F."/>
            <person name="Gautier V."/>
            <person name="Silar P."/>
            <person name="Giraud T."/>
            <person name="Johannesson H."/>
        </authorList>
    </citation>
    <scope>NUCLEOTIDE SEQUENCE [LARGE SCALE GENOMIC DNA]</scope>
    <source>
        <strain evidence="2 3">CBS 411.78</strain>
    </source>
</reference>
<gene>
    <name evidence="2" type="ORF">QC763_111700</name>
</gene>
<evidence type="ECO:0000313" key="2">
    <source>
        <dbReference type="EMBL" id="KAK4673404.1"/>
    </source>
</evidence>
<dbReference type="GeneID" id="87928099"/>
<dbReference type="Pfam" id="PF12720">
    <property type="entry name" value="DUF3807"/>
    <property type="match status" value="1"/>
</dbReference>
<dbReference type="PANTHER" id="PTHR40642">
    <property type="entry name" value="YALI0F31295P"/>
    <property type="match status" value="1"/>
</dbReference>
<protein>
    <submittedName>
        <fullName evidence="2">Uncharacterized protein</fullName>
    </submittedName>
</protein>
<name>A0ABR0HZT8_9PEZI</name>
<dbReference type="RefSeq" id="XP_062770726.1">
    <property type="nucleotide sequence ID" value="XM_062907756.1"/>
</dbReference>
<sequence length="262" mass="29719">MAGTSIQVPTISQADMLAFHEQHFAQFATAHFHSQFLRPSLDDQEPIPSHEQEEEYYYEEEEDDGLGYYPDGVKRTLTDEQIAIFRHSELEALRRGRQPPKPQGVTATLAEDLSEGEISSPAPVVTAKKNKKRKRNNKNKNVGEPPMDLRKRTWDVVDKGLASLDYGEEETQQPAQASTAQRPIQSLTLHQVSQSLDTPNNDNENKTKNNEEYGEEVLDMKEYEKWNVKKDTRIGGESQRNTRSSGVGGVEVMKRKGDEEKC</sequence>
<feature type="compositionally biased region" description="Polar residues" evidence="1">
    <location>
        <begin position="172"/>
        <end position="199"/>
    </location>
</feature>
<evidence type="ECO:0000256" key="1">
    <source>
        <dbReference type="SAM" id="MobiDB-lite"/>
    </source>
</evidence>
<evidence type="ECO:0000313" key="3">
    <source>
        <dbReference type="Proteomes" id="UP001326199"/>
    </source>
</evidence>
<feature type="region of interest" description="Disordered" evidence="1">
    <location>
        <begin position="91"/>
        <end position="218"/>
    </location>
</feature>
<comment type="caution">
    <text evidence="2">The sequence shown here is derived from an EMBL/GenBank/DDBJ whole genome shotgun (WGS) entry which is preliminary data.</text>
</comment>
<dbReference type="InterPro" id="IPR024526">
    <property type="entry name" value="DUF3807"/>
</dbReference>
<feature type="region of interest" description="Disordered" evidence="1">
    <location>
        <begin position="232"/>
        <end position="262"/>
    </location>
</feature>
<feature type="compositionally biased region" description="Basic and acidic residues" evidence="1">
    <location>
        <begin position="252"/>
        <end position="262"/>
    </location>
</feature>
<feature type="compositionally biased region" description="Basic residues" evidence="1">
    <location>
        <begin position="128"/>
        <end position="138"/>
    </location>
</feature>
<dbReference type="PANTHER" id="PTHR40642:SF1">
    <property type="entry name" value="YALI0F31295P"/>
    <property type="match status" value="1"/>
</dbReference>